<dbReference type="EMBL" id="RAPN01000001">
    <property type="protein sequence ID" value="RKD92586.1"/>
    <property type="molecule type" value="Genomic_DNA"/>
</dbReference>
<dbReference type="AlphaFoldDB" id="A0A419WAZ4"/>
<feature type="transmembrane region" description="Helical" evidence="1">
    <location>
        <begin position="21"/>
        <end position="40"/>
    </location>
</feature>
<dbReference type="RefSeq" id="WP_120273778.1">
    <property type="nucleotide sequence ID" value="NZ_RAPN01000001.1"/>
</dbReference>
<feature type="transmembrane region" description="Helical" evidence="1">
    <location>
        <begin position="60"/>
        <end position="79"/>
    </location>
</feature>
<sequence length="85" mass="9485">MKTTKKEQGEANGQFALGKENYRLLLIGFAIIVVGFILMVGGKSDDPAVFNPDIFSFRRITLAPVVVLFGFLFEIYAIMKKPSKQ</sequence>
<keyword evidence="3" id="KW-1185">Reference proteome</keyword>
<dbReference type="OrthoDB" id="963379at2"/>
<protein>
    <recommendedName>
        <fullName evidence="4">DUF3098 family protein</fullName>
    </recommendedName>
</protein>
<evidence type="ECO:0000313" key="3">
    <source>
        <dbReference type="Proteomes" id="UP000283387"/>
    </source>
</evidence>
<comment type="caution">
    <text evidence="2">The sequence shown here is derived from an EMBL/GenBank/DDBJ whole genome shotgun (WGS) entry which is preliminary data.</text>
</comment>
<evidence type="ECO:0000256" key="1">
    <source>
        <dbReference type="SAM" id="Phobius"/>
    </source>
</evidence>
<evidence type="ECO:0000313" key="2">
    <source>
        <dbReference type="EMBL" id="RKD92586.1"/>
    </source>
</evidence>
<organism evidence="2 3">
    <name type="scientific">Mangrovibacterium diazotrophicum</name>
    <dbReference type="NCBI Taxonomy" id="1261403"/>
    <lineage>
        <taxon>Bacteria</taxon>
        <taxon>Pseudomonadati</taxon>
        <taxon>Bacteroidota</taxon>
        <taxon>Bacteroidia</taxon>
        <taxon>Marinilabiliales</taxon>
        <taxon>Prolixibacteraceae</taxon>
        <taxon>Mangrovibacterium</taxon>
    </lineage>
</organism>
<proteinExistence type="predicted"/>
<accession>A0A419WAZ4</accession>
<keyword evidence="1" id="KW-0472">Membrane</keyword>
<dbReference type="Proteomes" id="UP000283387">
    <property type="component" value="Unassembled WGS sequence"/>
</dbReference>
<dbReference type="Pfam" id="PF11297">
    <property type="entry name" value="DUF3098"/>
    <property type="match status" value="1"/>
</dbReference>
<name>A0A419WAZ4_9BACT</name>
<keyword evidence="1" id="KW-0812">Transmembrane</keyword>
<dbReference type="InterPro" id="IPR021448">
    <property type="entry name" value="DUF3098"/>
</dbReference>
<keyword evidence="1" id="KW-1133">Transmembrane helix</keyword>
<gene>
    <name evidence="2" type="ORF">BC643_2960</name>
</gene>
<evidence type="ECO:0008006" key="4">
    <source>
        <dbReference type="Google" id="ProtNLM"/>
    </source>
</evidence>
<reference evidence="2 3" key="1">
    <citation type="submission" date="2018-09" db="EMBL/GenBank/DDBJ databases">
        <title>Genomic Encyclopedia of Archaeal and Bacterial Type Strains, Phase II (KMG-II): from individual species to whole genera.</title>
        <authorList>
            <person name="Goeker M."/>
        </authorList>
    </citation>
    <scope>NUCLEOTIDE SEQUENCE [LARGE SCALE GENOMIC DNA]</scope>
    <source>
        <strain evidence="2 3">DSM 27148</strain>
    </source>
</reference>